<dbReference type="InterPro" id="IPR009057">
    <property type="entry name" value="Homeodomain-like_sf"/>
</dbReference>
<dbReference type="PRINTS" id="PR00455">
    <property type="entry name" value="HTHTETR"/>
</dbReference>
<evidence type="ECO:0000313" key="8">
    <source>
        <dbReference type="Proteomes" id="UP000626220"/>
    </source>
</evidence>
<accession>A0A8J3H2N2</accession>
<keyword evidence="4" id="KW-0804">Transcription</keyword>
<name>A0A8J3H2N2_9RHOB</name>
<evidence type="ECO:0000256" key="2">
    <source>
        <dbReference type="ARBA" id="ARBA00023015"/>
    </source>
</evidence>
<feature type="domain" description="HTH tetR-type" evidence="6">
    <location>
        <begin position="18"/>
        <end position="78"/>
    </location>
</feature>
<dbReference type="Pfam" id="PF00440">
    <property type="entry name" value="TetR_N"/>
    <property type="match status" value="1"/>
</dbReference>
<keyword evidence="8" id="KW-1185">Reference proteome</keyword>
<dbReference type="PANTHER" id="PTHR30055">
    <property type="entry name" value="HTH-TYPE TRANSCRIPTIONAL REGULATOR RUTR"/>
    <property type="match status" value="1"/>
</dbReference>
<dbReference type="Gene3D" id="1.10.10.60">
    <property type="entry name" value="Homeodomain-like"/>
    <property type="match status" value="1"/>
</dbReference>
<dbReference type="SUPFAM" id="SSF48498">
    <property type="entry name" value="Tetracyclin repressor-like, C-terminal domain"/>
    <property type="match status" value="1"/>
</dbReference>
<feature type="DNA-binding region" description="H-T-H motif" evidence="5">
    <location>
        <begin position="41"/>
        <end position="60"/>
    </location>
</feature>
<comment type="caution">
    <text evidence="7">The sequence shown here is derived from an EMBL/GenBank/DDBJ whole genome shotgun (WGS) entry which is preliminary data.</text>
</comment>
<gene>
    <name evidence="7" type="ORF">GCM10017056_48710</name>
</gene>
<evidence type="ECO:0000259" key="6">
    <source>
        <dbReference type="PROSITE" id="PS50977"/>
    </source>
</evidence>
<evidence type="ECO:0000313" key="7">
    <source>
        <dbReference type="EMBL" id="GHF71991.1"/>
    </source>
</evidence>
<dbReference type="AlphaFoldDB" id="A0A8J3H2N2"/>
<keyword evidence="2" id="KW-0805">Transcription regulation</keyword>
<dbReference type="Pfam" id="PF17932">
    <property type="entry name" value="TetR_C_24"/>
    <property type="match status" value="1"/>
</dbReference>
<sequence>MTEIVWHRKTKDVETQQELKRRAVLDVAAHLFSTIGYKKTSLDDIAVRLDLTKPSLYYYAKNKEDILLQCAFVSLERVEVCFDAAQASQDSGLERVRVFYRHYAELVVSDFGSALMREARRNLTGRKLVEMRRALRDGQDLLEGIIVSGMEDGSIRRCSVKRLAQLLFSAFNQMPEWYDRNGPSSPEGVADEMLDMVFNGVRTTA</sequence>
<evidence type="ECO:0000256" key="5">
    <source>
        <dbReference type="PROSITE-ProRule" id="PRU00335"/>
    </source>
</evidence>
<dbReference type="SUPFAM" id="SSF46689">
    <property type="entry name" value="Homeodomain-like"/>
    <property type="match status" value="1"/>
</dbReference>
<dbReference type="Gene3D" id="1.10.357.10">
    <property type="entry name" value="Tetracycline Repressor, domain 2"/>
    <property type="match status" value="1"/>
</dbReference>
<dbReference type="GO" id="GO:0003700">
    <property type="term" value="F:DNA-binding transcription factor activity"/>
    <property type="evidence" value="ECO:0007669"/>
    <property type="project" value="TreeGrafter"/>
</dbReference>
<organism evidence="7 8">
    <name type="scientific">Seohaeicola zhoushanensis</name>
    <dbReference type="NCBI Taxonomy" id="1569283"/>
    <lineage>
        <taxon>Bacteria</taxon>
        <taxon>Pseudomonadati</taxon>
        <taxon>Pseudomonadota</taxon>
        <taxon>Alphaproteobacteria</taxon>
        <taxon>Rhodobacterales</taxon>
        <taxon>Roseobacteraceae</taxon>
        <taxon>Seohaeicola</taxon>
    </lineage>
</organism>
<keyword evidence="1" id="KW-0678">Repressor</keyword>
<evidence type="ECO:0000256" key="1">
    <source>
        <dbReference type="ARBA" id="ARBA00022491"/>
    </source>
</evidence>
<evidence type="ECO:0000256" key="3">
    <source>
        <dbReference type="ARBA" id="ARBA00023125"/>
    </source>
</evidence>
<dbReference type="PANTHER" id="PTHR30055:SF175">
    <property type="entry name" value="HTH-TYPE TRANSCRIPTIONAL REPRESSOR KSTR2"/>
    <property type="match status" value="1"/>
</dbReference>
<reference evidence="7" key="2">
    <citation type="submission" date="2020-09" db="EMBL/GenBank/DDBJ databases">
        <authorList>
            <person name="Sun Q."/>
            <person name="Kim S."/>
        </authorList>
    </citation>
    <scope>NUCLEOTIDE SEQUENCE</scope>
    <source>
        <strain evidence="7">KCTC 42650</strain>
    </source>
</reference>
<dbReference type="RefSeq" id="WP_229864457.1">
    <property type="nucleotide sequence ID" value="NZ_BNCJ01000030.1"/>
</dbReference>
<dbReference type="EMBL" id="BNCJ01000030">
    <property type="protein sequence ID" value="GHF71991.1"/>
    <property type="molecule type" value="Genomic_DNA"/>
</dbReference>
<dbReference type="InterPro" id="IPR050109">
    <property type="entry name" value="HTH-type_TetR-like_transc_reg"/>
</dbReference>
<reference evidence="7" key="1">
    <citation type="journal article" date="2014" name="Int. J. Syst. Evol. Microbiol.">
        <title>Complete genome sequence of Corynebacterium casei LMG S-19264T (=DSM 44701T), isolated from a smear-ripened cheese.</title>
        <authorList>
            <consortium name="US DOE Joint Genome Institute (JGI-PGF)"/>
            <person name="Walter F."/>
            <person name="Albersmeier A."/>
            <person name="Kalinowski J."/>
            <person name="Ruckert C."/>
        </authorList>
    </citation>
    <scope>NUCLEOTIDE SEQUENCE</scope>
    <source>
        <strain evidence="7">KCTC 42650</strain>
    </source>
</reference>
<dbReference type="InterPro" id="IPR001647">
    <property type="entry name" value="HTH_TetR"/>
</dbReference>
<evidence type="ECO:0000256" key="4">
    <source>
        <dbReference type="ARBA" id="ARBA00023163"/>
    </source>
</evidence>
<dbReference type="InterPro" id="IPR041490">
    <property type="entry name" value="KstR2_TetR_C"/>
</dbReference>
<proteinExistence type="predicted"/>
<dbReference type="GO" id="GO:0000976">
    <property type="term" value="F:transcription cis-regulatory region binding"/>
    <property type="evidence" value="ECO:0007669"/>
    <property type="project" value="TreeGrafter"/>
</dbReference>
<dbReference type="Proteomes" id="UP000626220">
    <property type="component" value="Unassembled WGS sequence"/>
</dbReference>
<dbReference type="PROSITE" id="PS50977">
    <property type="entry name" value="HTH_TETR_2"/>
    <property type="match status" value="1"/>
</dbReference>
<dbReference type="InterPro" id="IPR036271">
    <property type="entry name" value="Tet_transcr_reg_TetR-rel_C_sf"/>
</dbReference>
<keyword evidence="3 5" id="KW-0238">DNA-binding</keyword>
<protein>
    <submittedName>
        <fullName evidence="7">TetR family transcriptional regulator</fullName>
    </submittedName>
</protein>